<dbReference type="PANTHER" id="PTHR30055:SF234">
    <property type="entry name" value="HTH-TYPE TRANSCRIPTIONAL REGULATOR BETI"/>
    <property type="match status" value="1"/>
</dbReference>
<evidence type="ECO:0000256" key="1">
    <source>
        <dbReference type="ARBA" id="ARBA00023015"/>
    </source>
</evidence>
<evidence type="ECO:0000256" key="3">
    <source>
        <dbReference type="ARBA" id="ARBA00023163"/>
    </source>
</evidence>
<dbReference type="PRINTS" id="PR00455">
    <property type="entry name" value="HTHTETR"/>
</dbReference>
<gene>
    <name evidence="6" type="primary">bm3R1_2</name>
    <name evidence="6" type="ORF">D7316_02216</name>
</gene>
<feature type="domain" description="HTH tetR-type" evidence="5">
    <location>
        <begin position="24"/>
        <end position="84"/>
    </location>
</feature>
<proteinExistence type="predicted"/>
<dbReference type="RefSeq" id="WP_124708265.1">
    <property type="nucleotide sequence ID" value="NZ_CP033972.1"/>
</dbReference>
<dbReference type="InterPro" id="IPR050109">
    <property type="entry name" value="HTH-type_TetR-like_transc_reg"/>
</dbReference>
<dbReference type="EMBL" id="CP033972">
    <property type="protein sequence ID" value="AZG45620.1"/>
    <property type="molecule type" value="Genomic_DNA"/>
</dbReference>
<dbReference type="PROSITE" id="PS50977">
    <property type="entry name" value="HTH_TETR_2"/>
    <property type="match status" value="1"/>
</dbReference>
<sequence>MATPTTTPGAGPGRRIGLREKNKMRTRKAIRDAAMRLFAEQGYAQTTVEQIAREAEVSHTTFFRYFASKEQVVLADDLEQAREEALAAIPPGLGHFDLLRRLVTDLFRVGAADEWVDNADRMRLIQAEPALRTAYQIESDRAISELTDFFADYTGRSSDDLRLRVFIAAAGGVMFHFAESDDLDGDDLLATLLEAIDLLERGLPL</sequence>
<dbReference type="Pfam" id="PF00440">
    <property type="entry name" value="TetR_N"/>
    <property type="match status" value="1"/>
</dbReference>
<keyword evidence="2 4" id="KW-0238">DNA-binding</keyword>
<evidence type="ECO:0000256" key="4">
    <source>
        <dbReference type="PROSITE-ProRule" id="PRU00335"/>
    </source>
</evidence>
<keyword evidence="7" id="KW-1185">Reference proteome</keyword>
<evidence type="ECO:0000256" key="2">
    <source>
        <dbReference type="ARBA" id="ARBA00023125"/>
    </source>
</evidence>
<dbReference type="InterPro" id="IPR041347">
    <property type="entry name" value="MftR_C"/>
</dbReference>
<dbReference type="Proteomes" id="UP000271469">
    <property type="component" value="Chromosome"/>
</dbReference>
<evidence type="ECO:0000313" key="6">
    <source>
        <dbReference type="EMBL" id="AZG45620.1"/>
    </source>
</evidence>
<evidence type="ECO:0000313" key="7">
    <source>
        <dbReference type="Proteomes" id="UP000271469"/>
    </source>
</evidence>
<keyword evidence="1" id="KW-0805">Transcription regulation</keyword>
<feature type="DNA-binding region" description="H-T-H motif" evidence="4">
    <location>
        <begin position="47"/>
        <end position="66"/>
    </location>
</feature>
<reference evidence="6 7" key="1">
    <citation type="submission" date="2018-11" db="EMBL/GenBank/DDBJ databases">
        <title>Gordonia insulae sp. nov., isolated from an island soil.</title>
        <authorList>
            <person name="Kim Y.S."/>
            <person name="Kim S.B."/>
        </authorList>
    </citation>
    <scope>NUCLEOTIDE SEQUENCE [LARGE SCALE GENOMIC DNA]</scope>
    <source>
        <strain evidence="6 7">MMS17-SY073</strain>
    </source>
</reference>
<dbReference type="InterPro" id="IPR001647">
    <property type="entry name" value="HTH_TetR"/>
</dbReference>
<dbReference type="OrthoDB" id="3787664at2"/>
<dbReference type="Pfam" id="PF17754">
    <property type="entry name" value="TetR_C_14"/>
    <property type="match status" value="1"/>
</dbReference>
<dbReference type="InterPro" id="IPR023772">
    <property type="entry name" value="DNA-bd_HTH_TetR-type_CS"/>
</dbReference>
<dbReference type="InterPro" id="IPR009057">
    <property type="entry name" value="Homeodomain-like_sf"/>
</dbReference>
<name>A0A3G8JN68_9ACTN</name>
<accession>A0A3G8JN68</accession>
<dbReference type="KEGG" id="gom:D7316_02216"/>
<evidence type="ECO:0000259" key="5">
    <source>
        <dbReference type="PROSITE" id="PS50977"/>
    </source>
</evidence>
<dbReference type="GO" id="GO:0003700">
    <property type="term" value="F:DNA-binding transcription factor activity"/>
    <property type="evidence" value="ECO:0007669"/>
    <property type="project" value="TreeGrafter"/>
</dbReference>
<dbReference type="PROSITE" id="PS01081">
    <property type="entry name" value="HTH_TETR_1"/>
    <property type="match status" value="1"/>
</dbReference>
<dbReference type="Gene3D" id="1.10.10.60">
    <property type="entry name" value="Homeodomain-like"/>
    <property type="match status" value="1"/>
</dbReference>
<keyword evidence="3" id="KW-0804">Transcription</keyword>
<dbReference type="SUPFAM" id="SSF46689">
    <property type="entry name" value="Homeodomain-like"/>
    <property type="match status" value="1"/>
</dbReference>
<dbReference type="PANTHER" id="PTHR30055">
    <property type="entry name" value="HTH-TYPE TRANSCRIPTIONAL REGULATOR RUTR"/>
    <property type="match status" value="1"/>
</dbReference>
<organism evidence="6 7">
    <name type="scientific">Gordonia insulae</name>
    <dbReference type="NCBI Taxonomy" id="2420509"/>
    <lineage>
        <taxon>Bacteria</taxon>
        <taxon>Bacillati</taxon>
        <taxon>Actinomycetota</taxon>
        <taxon>Actinomycetes</taxon>
        <taxon>Mycobacteriales</taxon>
        <taxon>Gordoniaceae</taxon>
        <taxon>Gordonia</taxon>
    </lineage>
</organism>
<protein>
    <submittedName>
        <fullName evidence="6">HTH-type transcriptional repressor Bm3R1</fullName>
    </submittedName>
</protein>
<dbReference type="Gene3D" id="1.10.357.10">
    <property type="entry name" value="Tetracycline Repressor, domain 2"/>
    <property type="match status" value="1"/>
</dbReference>
<dbReference type="AlphaFoldDB" id="A0A3G8JN68"/>
<dbReference type="GO" id="GO:0000976">
    <property type="term" value="F:transcription cis-regulatory region binding"/>
    <property type="evidence" value="ECO:0007669"/>
    <property type="project" value="TreeGrafter"/>
</dbReference>